<dbReference type="PANTHER" id="PTHR31382:SF4">
    <property type="entry name" value="NA(+)_H(+) ANTIPORTER"/>
    <property type="match status" value="1"/>
</dbReference>
<dbReference type="GO" id="GO:0030007">
    <property type="term" value="P:intracellular potassium ion homeostasis"/>
    <property type="evidence" value="ECO:0007669"/>
    <property type="project" value="TreeGrafter"/>
</dbReference>
<accession>A0A0H2RXA6</accession>
<keyword evidence="6 12" id="KW-1133">Transmembrane helix</keyword>
<evidence type="ECO:0000256" key="10">
    <source>
        <dbReference type="ARBA" id="ARBA00023201"/>
    </source>
</evidence>
<name>A0A0H2RXA6_9AGAM</name>
<feature type="transmembrane region" description="Helical" evidence="12">
    <location>
        <begin position="366"/>
        <end position="391"/>
    </location>
</feature>
<dbReference type="EMBL" id="KQ085912">
    <property type="protein sequence ID" value="KLO16725.1"/>
    <property type="molecule type" value="Genomic_DNA"/>
</dbReference>
<evidence type="ECO:0000313" key="15">
    <source>
        <dbReference type="Proteomes" id="UP000053477"/>
    </source>
</evidence>
<feature type="domain" description="Cation/H+ exchanger transmembrane" evidence="13">
    <location>
        <begin position="28"/>
        <end position="431"/>
    </location>
</feature>
<feature type="transmembrane region" description="Helical" evidence="12">
    <location>
        <begin position="79"/>
        <end position="95"/>
    </location>
</feature>
<dbReference type="PANTHER" id="PTHR31382">
    <property type="entry name" value="NA(+)/H(+) ANTIPORTER"/>
    <property type="match status" value="1"/>
</dbReference>
<keyword evidence="4" id="KW-0050">Antiport</keyword>
<evidence type="ECO:0000313" key="14">
    <source>
        <dbReference type="EMBL" id="KLO16725.1"/>
    </source>
</evidence>
<gene>
    <name evidence="14" type="ORF">SCHPADRAFT_197821</name>
</gene>
<dbReference type="GO" id="GO:0042391">
    <property type="term" value="P:regulation of membrane potential"/>
    <property type="evidence" value="ECO:0007669"/>
    <property type="project" value="InterPro"/>
</dbReference>
<evidence type="ECO:0000256" key="5">
    <source>
        <dbReference type="ARBA" id="ARBA00022692"/>
    </source>
</evidence>
<dbReference type="InParanoid" id="A0A0H2RXA6"/>
<dbReference type="STRING" id="27342.A0A0H2RXA6"/>
<evidence type="ECO:0000256" key="9">
    <source>
        <dbReference type="ARBA" id="ARBA00023136"/>
    </source>
</evidence>
<keyword evidence="10" id="KW-0739">Sodium transport</keyword>
<feature type="compositionally biased region" description="Polar residues" evidence="11">
    <location>
        <begin position="794"/>
        <end position="808"/>
    </location>
</feature>
<reference evidence="14 15" key="1">
    <citation type="submission" date="2015-04" db="EMBL/GenBank/DDBJ databases">
        <title>Complete genome sequence of Schizopora paradoxa KUC8140, a cosmopolitan wood degrader in East Asia.</title>
        <authorList>
            <consortium name="DOE Joint Genome Institute"/>
            <person name="Min B."/>
            <person name="Park H."/>
            <person name="Jang Y."/>
            <person name="Kim J.-J."/>
            <person name="Kim K.H."/>
            <person name="Pangilinan J."/>
            <person name="Lipzen A."/>
            <person name="Riley R."/>
            <person name="Grigoriev I.V."/>
            <person name="Spatafora J.W."/>
            <person name="Choi I.-G."/>
        </authorList>
    </citation>
    <scope>NUCLEOTIDE SEQUENCE [LARGE SCALE GENOMIC DNA]</scope>
    <source>
        <strain evidence="14 15">KUC8140</strain>
    </source>
</reference>
<keyword evidence="3" id="KW-0813">Transport</keyword>
<feature type="compositionally biased region" description="Basic and acidic residues" evidence="11">
    <location>
        <begin position="783"/>
        <end position="793"/>
    </location>
</feature>
<dbReference type="GO" id="GO:0015385">
    <property type="term" value="F:sodium:proton antiporter activity"/>
    <property type="evidence" value="ECO:0007669"/>
    <property type="project" value="InterPro"/>
</dbReference>
<feature type="region of interest" description="Disordered" evidence="11">
    <location>
        <begin position="475"/>
        <end position="539"/>
    </location>
</feature>
<feature type="compositionally biased region" description="Polar residues" evidence="11">
    <location>
        <begin position="737"/>
        <end position="753"/>
    </location>
</feature>
<feature type="compositionally biased region" description="Polar residues" evidence="11">
    <location>
        <begin position="639"/>
        <end position="655"/>
    </location>
</feature>
<evidence type="ECO:0000256" key="12">
    <source>
        <dbReference type="SAM" id="Phobius"/>
    </source>
</evidence>
<dbReference type="OrthoDB" id="2190219at2759"/>
<dbReference type="InterPro" id="IPR004712">
    <property type="entry name" value="Na+/H+_antiporter_fungi"/>
</dbReference>
<evidence type="ECO:0000256" key="8">
    <source>
        <dbReference type="ARBA" id="ARBA00023065"/>
    </source>
</evidence>
<evidence type="ECO:0000259" key="13">
    <source>
        <dbReference type="Pfam" id="PF00999"/>
    </source>
</evidence>
<feature type="transmembrane region" description="Helical" evidence="12">
    <location>
        <begin position="12"/>
        <end position="32"/>
    </location>
</feature>
<dbReference type="InterPro" id="IPR006153">
    <property type="entry name" value="Cation/H_exchanger_TM"/>
</dbReference>
<dbReference type="GO" id="GO:0036376">
    <property type="term" value="P:sodium ion export across plasma membrane"/>
    <property type="evidence" value="ECO:0007669"/>
    <property type="project" value="InterPro"/>
</dbReference>
<sequence>MVFRPFEASIPHIFYAVLGGFVVLFGMFSLLIREKLYFGEAPLAFVFGVIVGPYGANIFDPRSWGGGSKDTVNAITLEVSRVILAVGVFAIGVELPKAYMAKHWKSLLFLLGPVMAWGWVVSAGLIFALIPGLNFLSSLAIAACLTPTDPILAAAVVGGKYADKHVPAHLRHLLAAESGCNDGAAFPFLYLALYLITEKSNSHAVQDWFLITWLYEVILGIVLGAVIGFAFRHLMKFCERKDLIDRQSYVAQYVSLAMFTIGVTTMLGSDDLLAAFSCGAAFAWDGFFNRQTEQAVFSSVIDLLFNIAAFIFIGAWMPFNEFDNAQLTLTVWRLIVIAILILLLRRLPVVLALYRWIPDIKTFREAVFSGHFGPIGVGAVFISTLAASALQDPESPPANQEQLVAASIQPIVAFMVLCSITIHGLSIPFFTFGRAVHSVSRTWSRHQSIDPLGPEWAQHTRRITRPEDIVINRDSAMERGEMVTDEKGSPAMTEKESPSGSSRESTLPLPSPVEKTAQGDETAMTEGRPDSPPDGEELTQEWREGRDLVIEKRTEPGEEVDVEVLHNVVAPDNEAPGSLEQAARRMGEHIRRTIPHGERRHFKDIIDETLGHDVASGNSVVATDEAQLSPRALEKRPATGSSEEATSEGPSSTVHTKSRRSTHSTLEDHGSGDEDEGGWMSDRSEHSVESSAVGGDDQSKRRSKSPRQRVAFRPAAHGHHRRKNSIRRGILGKSHRPSSSDGVLESVTDSSRPVTPEEDERGRSNFSQSAPSSLRQRPRMGHRRVDSLVEEASRQTSRSSSPARSILNNRGGDDASSLKNDDSPTTPRVAFNLPDSPK</sequence>
<feature type="compositionally biased region" description="Basic and acidic residues" evidence="11">
    <location>
        <begin position="475"/>
        <end position="497"/>
    </location>
</feature>
<comment type="subcellular location">
    <subcellularLocation>
        <location evidence="1">Membrane</location>
        <topology evidence="1">Multi-pass membrane protein</topology>
    </subcellularLocation>
</comment>
<feature type="compositionally biased region" description="Basic residues" evidence="11">
    <location>
        <begin position="716"/>
        <end position="726"/>
    </location>
</feature>
<evidence type="ECO:0000256" key="1">
    <source>
        <dbReference type="ARBA" id="ARBA00004141"/>
    </source>
</evidence>
<keyword evidence="15" id="KW-1185">Reference proteome</keyword>
<dbReference type="GO" id="GO:0120029">
    <property type="term" value="P:proton export across plasma membrane"/>
    <property type="evidence" value="ECO:0007669"/>
    <property type="project" value="InterPro"/>
</dbReference>
<proteinExistence type="inferred from homology"/>
<dbReference type="GO" id="GO:0005886">
    <property type="term" value="C:plasma membrane"/>
    <property type="evidence" value="ECO:0007669"/>
    <property type="project" value="InterPro"/>
</dbReference>
<keyword evidence="9 12" id="KW-0472">Membrane</keyword>
<dbReference type="FunFam" id="1.20.1530.20:FF:000015">
    <property type="entry name" value="Na(+)/H(+) antiporter 2"/>
    <property type="match status" value="1"/>
</dbReference>
<feature type="transmembrane region" description="Helical" evidence="12">
    <location>
        <begin position="208"/>
        <end position="229"/>
    </location>
</feature>
<keyword evidence="8" id="KW-0406">Ion transport</keyword>
<feature type="transmembrane region" description="Helical" evidence="12">
    <location>
        <begin position="300"/>
        <end position="319"/>
    </location>
</feature>
<organism evidence="14 15">
    <name type="scientific">Schizopora paradoxa</name>
    <dbReference type="NCBI Taxonomy" id="27342"/>
    <lineage>
        <taxon>Eukaryota</taxon>
        <taxon>Fungi</taxon>
        <taxon>Dikarya</taxon>
        <taxon>Basidiomycota</taxon>
        <taxon>Agaricomycotina</taxon>
        <taxon>Agaricomycetes</taxon>
        <taxon>Hymenochaetales</taxon>
        <taxon>Schizoporaceae</taxon>
        <taxon>Schizopora</taxon>
    </lineage>
</organism>
<feature type="transmembrane region" description="Helical" evidence="12">
    <location>
        <begin position="411"/>
        <end position="432"/>
    </location>
</feature>
<protein>
    <recommendedName>
        <fullName evidence="13">Cation/H+ exchanger transmembrane domain-containing protein</fullName>
    </recommendedName>
</protein>
<feature type="transmembrane region" description="Helical" evidence="12">
    <location>
        <begin position="331"/>
        <end position="354"/>
    </location>
</feature>
<feature type="transmembrane region" description="Helical" evidence="12">
    <location>
        <begin position="107"/>
        <end position="130"/>
    </location>
</feature>
<evidence type="ECO:0000256" key="3">
    <source>
        <dbReference type="ARBA" id="ARBA00022448"/>
    </source>
</evidence>
<dbReference type="AlphaFoldDB" id="A0A0H2RXA6"/>
<evidence type="ECO:0000256" key="2">
    <source>
        <dbReference type="ARBA" id="ARBA00005248"/>
    </source>
</evidence>
<dbReference type="FunCoup" id="A0A0H2RXA6">
    <property type="interactions" value="66"/>
</dbReference>
<feature type="transmembrane region" description="Helical" evidence="12">
    <location>
        <begin position="41"/>
        <end position="59"/>
    </location>
</feature>
<evidence type="ECO:0000256" key="4">
    <source>
        <dbReference type="ARBA" id="ARBA00022449"/>
    </source>
</evidence>
<feature type="region of interest" description="Disordered" evidence="11">
    <location>
        <begin position="612"/>
        <end position="838"/>
    </location>
</feature>
<evidence type="ECO:0000256" key="7">
    <source>
        <dbReference type="ARBA" id="ARBA00023053"/>
    </source>
</evidence>
<evidence type="ECO:0000256" key="11">
    <source>
        <dbReference type="SAM" id="MobiDB-lite"/>
    </source>
</evidence>
<keyword evidence="5 12" id="KW-0812">Transmembrane</keyword>
<keyword evidence="7" id="KW-0915">Sodium</keyword>
<comment type="similarity">
    <text evidence="2">Belongs to the fungal Na(+)/H(+) exchanger family.</text>
</comment>
<feature type="compositionally biased region" description="Polar residues" evidence="11">
    <location>
        <begin position="764"/>
        <end position="775"/>
    </location>
</feature>
<dbReference type="Pfam" id="PF00999">
    <property type="entry name" value="Na_H_Exchanger"/>
    <property type="match status" value="1"/>
</dbReference>
<dbReference type="Proteomes" id="UP000053477">
    <property type="component" value="Unassembled WGS sequence"/>
</dbReference>
<evidence type="ECO:0000256" key="6">
    <source>
        <dbReference type="ARBA" id="ARBA00022989"/>
    </source>
</evidence>